<name>A0A8J7C503_9BACT</name>
<evidence type="ECO:0000256" key="1">
    <source>
        <dbReference type="SAM" id="MobiDB-lite"/>
    </source>
</evidence>
<dbReference type="SUPFAM" id="SSF48452">
    <property type="entry name" value="TPR-like"/>
    <property type="match status" value="1"/>
</dbReference>
<feature type="region of interest" description="Disordered" evidence="1">
    <location>
        <begin position="1"/>
        <end position="60"/>
    </location>
</feature>
<dbReference type="AlphaFoldDB" id="A0A8J7C503"/>
<organism evidence="2 3">
    <name type="scientific">Candidatus Sulfomarinibacter kjeldsenii</name>
    <dbReference type="NCBI Taxonomy" id="2885994"/>
    <lineage>
        <taxon>Bacteria</taxon>
        <taxon>Pseudomonadati</taxon>
        <taxon>Acidobacteriota</taxon>
        <taxon>Thermoanaerobaculia</taxon>
        <taxon>Thermoanaerobaculales</taxon>
        <taxon>Candidatus Sulfomarinibacteraceae</taxon>
        <taxon>Candidatus Sulfomarinibacter</taxon>
    </lineage>
</organism>
<dbReference type="EMBL" id="JACXWA010000070">
    <property type="protein sequence ID" value="MBD3870576.1"/>
    <property type="molecule type" value="Genomic_DNA"/>
</dbReference>
<evidence type="ECO:0000313" key="3">
    <source>
        <dbReference type="Proteomes" id="UP000598633"/>
    </source>
</evidence>
<proteinExistence type="predicted"/>
<evidence type="ECO:0000313" key="2">
    <source>
        <dbReference type="EMBL" id="MBD3870576.1"/>
    </source>
</evidence>
<feature type="compositionally biased region" description="Pro residues" evidence="1">
    <location>
        <begin position="31"/>
        <end position="53"/>
    </location>
</feature>
<reference evidence="2 3" key="1">
    <citation type="submission" date="2020-08" db="EMBL/GenBank/DDBJ databases">
        <title>Acidobacteriota in marine sediments use diverse sulfur dissimilation pathways.</title>
        <authorList>
            <person name="Wasmund K."/>
        </authorList>
    </citation>
    <scope>NUCLEOTIDE SEQUENCE [LARGE SCALE GENOMIC DNA]</scope>
    <source>
        <strain evidence="2">MAG AM3-A</strain>
    </source>
</reference>
<dbReference type="InterPro" id="IPR011990">
    <property type="entry name" value="TPR-like_helical_dom_sf"/>
</dbReference>
<dbReference type="Proteomes" id="UP000598633">
    <property type="component" value="Unassembled WGS sequence"/>
</dbReference>
<evidence type="ECO:0008006" key="4">
    <source>
        <dbReference type="Google" id="ProtNLM"/>
    </source>
</evidence>
<gene>
    <name evidence="2" type="ORF">IFJ97_04380</name>
</gene>
<comment type="caution">
    <text evidence="2">The sequence shown here is derived from an EMBL/GenBank/DDBJ whole genome shotgun (WGS) entry which is preliminary data.</text>
</comment>
<accession>A0A8J7C503</accession>
<sequence>MQASAPSPEVPAPATQDVPPLVDSKLSEPSPLLPPPTNTPRPAPVHPRNPPQRQPSEADRQYVDAMSNGLAALENRQWLAAQDAFALASRLRPEAPEVADGLARARAGQRRESVATNLRRAREFEQNEAWREAEEMYSAILAIDPESAPALDGRKRTGTRAALDEKVEFHLANPGRLSTATVFDDAASCLEETLETVPSGPRLRGQIARLQVLLEHVSTPVAVVLESDAQTEIMVYRVGRLGTFTRRELNLKPGAYTVVGSRSGYRDVRLQLVVTPGTPPKPLVVRCTDSL</sequence>
<dbReference type="Gene3D" id="1.25.40.10">
    <property type="entry name" value="Tetratricopeptide repeat domain"/>
    <property type="match status" value="1"/>
</dbReference>
<protein>
    <recommendedName>
        <fullName evidence="4">PEGA domain-containing protein</fullName>
    </recommendedName>
</protein>